<dbReference type="AlphaFoldDB" id="K6Y8X4"/>
<organism evidence="3 4">
    <name type="scientific">Aliiglaciecola lipolytica E3</name>
    <dbReference type="NCBI Taxonomy" id="1127673"/>
    <lineage>
        <taxon>Bacteria</taxon>
        <taxon>Pseudomonadati</taxon>
        <taxon>Pseudomonadota</taxon>
        <taxon>Gammaproteobacteria</taxon>
        <taxon>Alteromonadales</taxon>
        <taxon>Alteromonadaceae</taxon>
        <taxon>Aliiglaciecola</taxon>
    </lineage>
</organism>
<dbReference type="Pfam" id="PF00487">
    <property type="entry name" value="FA_desaturase"/>
    <property type="match status" value="1"/>
</dbReference>
<dbReference type="GO" id="GO:0046513">
    <property type="term" value="P:ceramide biosynthetic process"/>
    <property type="evidence" value="ECO:0007669"/>
    <property type="project" value="TreeGrafter"/>
</dbReference>
<dbReference type="CDD" id="cd03510">
    <property type="entry name" value="Rhizobitoxine-FADS-like"/>
    <property type="match status" value="1"/>
</dbReference>
<comment type="caution">
    <text evidence="3">The sequence shown here is derived from an EMBL/GenBank/DDBJ whole genome shotgun (WGS) entry which is preliminary data.</text>
</comment>
<feature type="transmembrane region" description="Helical" evidence="1">
    <location>
        <begin position="56"/>
        <end position="76"/>
    </location>
</feature>
<dbReference type="GO" id="GO:0016020">
    <property type="term" value="C:membrane"/>
    <property type="evidence" value="ECO:0007669"/>
    <property type="project" value="GOC"/>
</dbReference>
<proteinExistence type="predicted"/>
<feature type="transmembrane region" description="Helical" evidence="1">
    <location>
        <begin position="31"/>
        <end position="51"/>
    </location>
</feature>
<dbReference type="PANTHER" id="PTHR12879:SF8">
    <property type="entry name" value="SPHINGOLIPID DELTA(4)-DESATURASE DES1"/>
    <property type="match status" value="1"/>
</dbReference>
<dbReference type="eggNOG" id="COG3239">
    <property type="taxonomic scope" value="Bacteria"/>
</dbReference>
<evidence type="ECO:0000259" key="2">
    <source>
        <dbReference type="Pfam" id="PF00487"/>
    </source>
</evidence>
<accession>K6Y8X4</accession>
<gene>
    <name evidence="3" type="ORF">GLIP_2029</name>
</gene>
<evidence type="ECO:0000313" key="4">
    <source>
        <dbReference type="Proteomes" id="UP000006334"/>
    </source>
</evidence>
<dbReference type="Proteomes" id="UP000006334">
    <property type="component" value="Unassembled WGS sequence"/>
</dbReference>
<evidence type="ECO:0000256" key="1">
    <source>
        <dbReference type="SAM" id="Phobius"/>
    </source>
</evidence>
<dbReference type="InterPro" id="IPR005804">
    <property type="entry name" value="FA_desaturase_dom"/>
</dbReference>
<keyword evidence="1" id="KW-1133">Transmembrane helix</keyword>
<reference evidence="3 4" key="1">
    <citation type="journal article" date="2017" name="Antonie Van Leeuwenhoek">
        <title>Rhizobium rhizosphaerae sp. nov., a novel species isolated from rice rhizosphere.</title>
        <authorList>
            <person name="Zhao J.J."/>
            <person name="Zhang J."/>
            <person name="Zhang R.J."/>
            <person name="Zhang C.W."/>
            <person name="Yin H.Q."/>
            <person name="Zhang X.X."/>
        </authorList>
    </citation>
    <scope>NUCLEOTIDE SEQUENCE [LARGE SCALE GENOMIC DNA]</scope>
    <source>
        <strain evidence="3 4">E3</strain>
    </source>
</reference>
<dbReference type="RefSeq" id="WP_008844473.1">
    <property type="nucleotide sequence ID" value="NZ_BAEN01000038.1"/>
</dbReference>
<name>K6Y8X4_9ALTE</name>
<keyword evidence="1" id="KW-0472">Membrane</keyword>
<dbReference type="PANTHER" id="PTHR12879">
    <property type="entry name" value="SPHINGOLIPID DELTA 4 DESATURASE/C-4 HYDROXYLASE PROTEIN DES2"/>
    <property type="match status" value="1"/>
</dbReference>
<sequence length="320" mass="36303">MSKSGQTTLVKLSDYISSEELKALCQTSDLIGWYRVLVNYALISLALLILVTFPHWFTFICCSWVIGGRILGLAILNHDAGHNTLFRNQKLNQTVGRWFLGSLVFVDFQAFQQGHGQHHRFAGTDKDPDKIFVINYPATPASMTRKLLRDVSGVNGVKELAYQISVSNWHKRIPNLVMHGTMILFLYSIGILWTYTAFWAAYIFVYPLLSRIRIMGEHGAVTDIDALDPRLNTRTTLAGPLTRLLISPNQVNFHLEHHIHQNIPAHNLEKAHKLFKQRGMYDGFDCIANNYWQVLQKCISKHFGKSNNAKHAPSSVSNLS</sequence>
<dbReference type="EMBL" id="BAEN01000038">
    <property type="protein sequence ID" value="GAC14657.1"/>
    <property type="molecule type" value="Genomic_DNA"/>
</dbReference>
<protein>
    <recommendedName>
        <fullName evidence="2">Fatty acid desaturase domain-containing protein</fullName>
    </recommendedName>
</protein>
<evidence type="ECO:0000313" key="3">
    <source>
        <dbReference type="EMBL" id="GAC14657.1"/>
    </source>
</evidence>
<dbReference type="OrthoDB" id="9800167at2"/>
<keyword evidence="1" id="KW-0812">Transmembrane</keyword>
<dbReference type="STRING" id="1127673.GLIP_2029"/>
<keyword evidence="4" id="KW-1185">Reference proteome</keyword>
<feature type="domain" description="Fatty acid desaturase" evidence="2">
    <location>
        <begin position="54"/>
        <end position="277"/>
    </location>
</feature>
<feature type="transmembrane region" description="Helical" evidence="1">
    <location>
        <begin position="184"/>
        <end position="205"/>
    </location>
</feature>
<dbReference type="GO" id="GO:0042284">
    <property type="term" value="F:sphingolipid delta-4 desaturase activity"/>
    <property type="evidence" value="ECO:0007669"/>
    <property type="project" value="TreeGrafter"/>
</dbReference>